<dbReference type="Proteomes" id="UP000219338">
    <property type="component" value="Unassembled WGS sequence"/>
</dbReference>
<proteinExistence type="predicted"/>
<reference evidence="2" key="1">
    <citation type="journal article" date="2017" name="Nat. Ecol. Evol.">
        <title>Genome expansion and lineage-specific genetic innovations in the forest pathogenic fungi Armillaria.</title>
        <authorList>
            <person name="Sipos G."/>
            <person name="Prasanna A.N."/>
            <person name="Walter M.C."/>
            <person name="O'Connor E."/>
            <person name="Balint B."/>
            <person name="Krizsan K."/>
            <person name="Kiss B."/>
            <person name="Hess J."/>
            <person name="Varga T."/>
            <person name="Slot J."/>
            <person name="Riley R."/>
            <person name="Boka B."/>
            <person name="Rigling D."/>
            <person name="Barry K."/>
            <person name="Lee J."/>
            <person name="Mihaltcheva S."/>
            <person name="LaButti K."/>
            <person name="Lipzen A."/>
            <person name="Waldron R."/>
            <person name="Moloney N.M."/>
            <person name="Sperisen C."/>
            <person name="Kredics L."/>
            <person name="Vagvoelgyi C."/>
            <person name="Patrignani A."/>
            <person name="Fitzpatrick D."/>
            <person name="Nagy I."/>
            <person name="Doyle S."/>
            <person name="Anderson J.B."/>
            <person name="Grigoriev I.V."/>
            <person name="Gueldener U."/>
            <person name="Muensterkoetter M."/>
            <person name="Nagy L.G."/>
        </authorList>
    </citation>
    <scope>NUCLEOTIDE SEQUENCE [LARGE SCALE GENOMIC DNA]</scope>
    <source>
        <strain evidence="2">C18/9</strain>
    </source>
</reference>
<accession>A0A284S1L0</accession>
<gene>
    <name evidence="1" type="ORF">ARMOST_18378</name>
</gene>
<evidence type="ECO:0000313" key="1">
    <source>
        <dbReference type="EMBL" id="SJL14902.1"/>
    </source>
</evidence>
<dbReference type="AlphaFoldDB" id="A0A284S1L0"/>
<organism evidence="1 2">
    <name type="scientific">Armillaria ostoyae</name>
    <name type="common">Armillaria root rot fungus</name>
    <dbReference type="NCBI Taxonomy" id="47428"/>
    <lineage>
        <taxon>Eukaryota</taxon>
        <taxon>Fungi</taxon>
        <taxon>Dikarya</taxon>
        <taxon>Basidiomycota</taxon>
        <taxon>Agaricomycotina</taxon>
        <taxon>Agaricomycetes</taxon>
        <taxon>Agaricomycetidae</taxon>
        <taxon>Agaricales</taxon>
        <taxon>Marasmiineae</taxon>
        <taxon>Physalacriaceae</taxon>
        <taxon>Armillaria</taxon>
    </lineage>
</organism>
<sequence>MSDHGNLLIKALKDIKLTSDEWTAISKACDQCLPSPPPPNTGLPPSSFVLDSQALTSNPAATEAIKKHILDTQKSDKPAELPAIYRALMSYRY</sequence>
<name>A0A284S1L0_ARMOS</name>
<keyword evidence="2" id="KW-1185">Reference proteome</keyword>
<protein>
    <submittedName>
        <fullName evidence="1">Uncharacterized protein</fullName>
    </submittedName>
</protein>
<evidence type="ECO:0000313" key="2">
    <source>
        <dbReference type="Proteomes" id="UP000219338"/>
    </source>
</evidence>
<dbReference type="EMBL" id="FUEG01000026">
    <property type="protein sequence ID" value="SJL14902.1"/>
    <property type="molecule type" value="Genomic_DNA"/>
</dbReference>
<dbReference type="OrthoDB" id="10438339at2759"/>